<dbReference type="Proteomes" id="UP000008792">
    <property type="component" value="Unassembled WGS sequence"/>
</dbReference>
<gene>
    <name evidence="2" type="primary">Dvir\GJ22767</name>
    <name evidence="2" type="ORF">Dvir_GJ22767</name>
</gene>
<feature type="compositionally biased region" description="Low complexity" evidence="1">
    <location>
        <begin position="225"/>
        <end position="242"/>
    </location>
</feature>
<keyword evidence="3" id="KW-1185">Reference proteome</keyword>
<evidence type="ECO:0000313" key="3">
    <source>
        <dbReference type="Proteomes" id="UP000008792"/>
    </source>
</evidence>
<dbReference type="AlphaFoldDB" id="B4LYK8"/>
<dbReference type="OrthoDB" id="7873063at2759"/>
<dbReference type="HOGENOM" id="CLU_050288_0_0_1"/>
<accession>B4LYK8</accession>
<proteinExistence type="predicted"/>
<feature type="region of interest" description="Disordered" evidence="1">
    <location>
        <begin position="222"/>
        <end position="264"/>
    </location>
</feature>
<sequence length="377" mass="40500">MVQHQQEVLALLMLDVFTIEDAAKIDNLATGQPASPAVGLRLMGILPCALQWQPSQTAAAPGKAPKMDYLGSVRSSSNPYVLPSSSNCCNNSANPPASATACCQDCRCCRQSYEHLPVPRMQQPPQTRTTQQMQPLPCLEAAATPAQRQATTSTTYINNPPPAAGPHCQNSCSRHNSNNYALSLPNRCHDKNMDINSTAPAFTNNSYNNAAPMIFVPFSVPVPHQQQQQQQSLQYTPQQTPSLPAVKNSMPPLGQTPAPPPPQPPPLVLPLAFHCHYPPPVPALPSLPQPPISGPLPPRAPPTPPPRIVLPLKAVAAAAIRAHQQNGKLPRNLPALRAMEMALRTNSFAATGGGIQPMEEADNSDSEMEYMIPLHSE</sequence>
<organism evidence="2 3">
    <name type="scientific">Drosophila virilis</name>
    <name type="common">Fruit fly</name>
    <dbReference type="NCBI Taxonomy" id="7244"/>
    <lineage>
        <taxon>Eukaryota</taxon>
        <taxon>Metazoa</taxon>
        <taxon>Ecdysozoa</taxon>
        <taxon>Arthropoda</taxon>
        <taxon>Hexapoda</taxon>
        <taxon>Insecta</taxon>
        <taxon>Pterygota</taxon>
        <taxon>Neoptera</taxon>
        <taxon>Endopterygota</taxon>
        <taxon>Diptera</taxon>
        <taxon>Brachycera</taxon>
        <taxon>Muscomorpha</taxon>
        <taxon>Ephydroidea</taxon>
        <taxon>Drosophilidae</taxon>
        <taxon>Drosophila</taxon>
    </lineage>
</organism>
<dbReference type="EMBL" id="CH940650">
    <property type="protein sequence ID" value="EDW68028.2"/>
    <property type="molecule type" value="Genomic_DNA"/>
</dbReference>
<protein>
    <submittedName>
        <fullName evidence="2">Uncharacterized protein</fullName>
    </submittedName>
</protein>
<evidence type="ECO:0000256" key="1">
    <source>
        <dbReference type="SAM" id="MobiDB-lite"/>
    </source>
</evidence>
<reference evidence="2 3" key="1">
    <citation type="journal article" date="2007" name="Nature">
        <title>Evolution of genes and genomes on the Drosophila phylogeny.</title>
        <authorList>
            <consortium name="Drosophila 12 Genomes Consortium"/>
            <person name="Clark A.G."/>
            <person name="Eisen M.B."/>
            <person name="Smith D.R."/>
            <person name="Bergman C.M."/>
            <person name="Oliver B."/>
            <person name="Markow T.A."/>
            <person name="Kaufman T.C."/>
            <person name="Kellis M."/>
            <person name="Gelbart W."/>
            <person name="Iyer V.N."/>
            <person name="Pollard D.A."/>
            <person name="Sackton T.B."/>
            <person name="Larracuente A.M."/>
            <person name="Singh N.D."/>
            <person name="Abad J.P."/>
            <person name="Abt D.N."/>
            <person name="Adryan B."/>
            <person name="Aguade M."/>
            <person name="Akashi H."/>
            <person name="Anderson W.W."/>
            <person name="Aquadro C.F."/>
            <person name="Ardell D.H."/>
            <person name="Arguello R."/>
            <person name="Artieri C.G."/>
            <person name="Barbash D.A."/>
            <person name="Barker D."/>
            <person name="Barsanti P."/>
            <person name="Batterham P."/>
            <person name="Batzoglou S."/>
            <person name="Begun D."/>
            <person name="Bhutkar A."/>
            <person name="Blanco E."/>
            <person name="Bosak S.A."/>
            <person name="Bradley R.K."/>
            <person name="Brand A.D."/>
            <person name="Brent M.R."/>
            <person name="Brooks A.N."/>
            <person name="Brown R.H."/>
            <person name="Butlin R.K."/>
            <person name="Caggese C."/>
            <person name="Calvi B.R."/>
            <person name="Bernardo de Carvalho A."/>
            <person name="Caspi A."/>
            <person name="Castrezana S."/>
            <person name="Celniker S.E."/>
            <person name="Chang J.L."/>
            <person name="Chapple C."/>
            <person name="Chatterji S."/>
            <person name="Chinwalla A."/>
            <person name="Civetta A."/>
            <person name="Clifton S.W."/>
            <person name="Comeron J.M."/>
            <person name="Costello J.C."/>
            <person name="Coyne J.A."/>
            <person name="Daub J."/>
            <person name="David R.G."/>
            <person name="Delcher A.L."/>
            <person name="Delehaunty K."/>
            <person name="Do C.B."/>
            <person name="Ebling H."/>
            <person name="Edwards K."/>
            <person name="Eickbush T."/>
            <person name="Evans J.D."/>
            <person name="Filipski A."/>
            <person name="Findeiss S."/>
            <person name="Freyhult E."/>
            <person name="Fulton L."/>
            <person name="Fulton R."/>
            <person name="Garcia A.C."/>
            <person name="Gardiner A."/>
            <person name="Garfield D.A."/>
            <person name="Garvin B.E."/>
            <person name="Gibson G."/>
            <person name="Gilbert D."/>
            <person name="Gnerre S."/>
            <person name="Godfrey J."/>
            <person name="Good R."/>
            <person name="Gotea V."/>
            <person name="Gravely B."/>
            <person name="Greenberg A.J."/>
            <person name="Griffiths-Jones S."/>
            <person name="Gross S."/>
            <person name="Guigo R."/>
            <person name="Gustafson E.A."/>
            <person name="Haerty W."/>
            <person name="Hahn M.W."/>
            <person name="Halligan D.L."/>
            <person name="Halpern A.L."/>
            <person name="Halter G.M."/>
            <person name="Han M.V."/>
            <person name="Heger A."/>
            <person name="Hillier L."/>
            <person name="Hinrichs A.S."/>
            <person name="Holmes I."/>
            <person name="Hoskins R.A."/>
            <person name="Hubisz M.J."/>
            <person name="Hultmark D."/>
            <person name="Huntley M.A."/>
            <person name="Jaffe D.B."/>
            <person name="Jagadeeshan S."/>
            <person name="Jeck W.R."/>
            <person name="Johnson J."/>
            <person name="Jones C.D."/>
            <person name="Jordan W.C."/>
            <person name="Karpen G.H."/>
            <person name="Kataoka E."/>
            <person name="Keightley P.D."/>
            <person name="Kheradpour P."/>
            <person name="Kirkness E.F."/>
            <person name="Koerich L.B."/>
            <person name="Kristiansen K."/>
            <person name="Kudrna D."/>
            <person name="Kulathinal R.J."/>
            <person name="Kumar S."/>
            <person name="Kwok R."/>
            <person name="Lander E."/>
            <person name="Langley C.H."/>
            <person name="Lapoint R."/>
            <person name="Lazzaro B.P."/>
            <person name="Lee S.J."/>
            <person name="Levesque L."/>
            <person name="Li R."/>
            <person name="Lin C.F."/>
            <person name="Lin M.F."/>
            <person name="Lindblad-Toh K."/>
            <person name="Llopart A."/>
            <person name="Long M."/>
            <person name="Low L."/>
            <person name="Lozovsky E."/>
            <person name="Lu J."/>
            <person name="Luo M."/>
            <person name="Machado C.A."/>
            <person name="Makalowski W."/>
            <person name="Marzo M."/>
            <person name="Matsuda M."/>
            <person name="Matzkin L."/>
            <person name="McAllister B."/>
            <person name="McBride C.S."/>
            <person name="McKernan B."/>
            <person name="McKernan K."/>
            <person name="Mendez-Lago M."/>
            <person name="Minx P."/>
            <person name="Mollenhauer M.U."/>
            <person name="Montooth K."/>
            <person name="Mount S.M."/>
            <person name="Mu X."/>
            <person name="Myers E."/>
            <person name="Negre B."/>
            <person name="Newfeld S."/>
            <person name="Nielsen R."/>
            <person name="Noor M.A."/>
            <person name="O'Grady P."/>
            <person name="Pachter L."/>
            <person name="Papaceit M."/>
            <person name="Parisi M.J."/>
            <person name="Parisi M."/>
            <person name="Parts L."/>
            <person name="Pedersen J.S."/>
            <person name="Pesole G."/>
            <person name="Phillippy A.M."/>
            <person name="Ponting C.P."/>
            <person name="Pop M."/>
            <person name="Porcelli D."/>
            <person name="Powell J.R."/>
            <person name="Prohaska S."/>
            <person name="Pruitt K."/>
            <person name="Puig M."/>
            <person name="Quesneville H."/>
            <person name="Ram K.R."/>
            <person name="Rand D."/>
            <person name="Rasmussen M.D."/>
            <person name="Reed L.K."/>
            <person name="Reenan R."/>
            <person name="Reily A."/>
            <person name="Remington K.A."/>
            <person name="Rieger T.T."/>
            <person name="Ritchie M.G."/>
            <person name="Robin C."/>
            <person name="Rogers Y.H."/>
            <person name="Rohde C."/>
            <person name="Rozas J."/>
            <person name="Rubenfield M.J."/>
            <person name="Ruiz A."/>
            <person name="Russo S."/>
            <person name="Salzberg S.L."/>
            <person name="Sanchez-Gracia A."/>
            <person name="Saranga D.J."/>
            <person name="Sato H."/>
            <person name="Schaeffer S.W."/>
            <person name="Schatz M.C."/>
            <person name="Schlenke T."/>
            <person name="Schwartz R."/>
            <person name="Segarra C."/>
            <person name="Singh R.S."/>
            <person name="Sirot L."/>
            <person name="Sirota M."/>
            <person name="Sisneros N.B."/>
            <person name="Smith C.D."/>
            <person name="Smith T.F."/>
            <person name="Spieth J."/>
            <person name="Stage D.E."/>
            <person name="Stark A."/>
            <person name="Stephan W."/>
            <person name="Strausberg R.L."/>
            <person name="Strempel S."/>
            <person name="Sturgill D."/>
            <person name="Sutton G."/>
            <person name="Sutton G.G."/>
            <person name="Tao W."/>
            <person name="Teichmann S."/>
            <person name="Tobari Y.N."/>
            <person name="Tomimura Y."/>
            <person name="Tsolas J.M."/>
            <person name="Valente V.L."/>
            <person name="Venter E."/>
            <person name="Venter J.C."/>
            <person name="Vicario S."/>
            <person name="Vieira F.G."/>
            <person name="Vilella A.J."/>
            <person name="Villasante A."/>
            <person name="Walenz B."/>
            <person name="Wang J."/>
            <person name="Wasserman M."/>
            <person name="Watts T."/>
            <person name="Wilson D."/>
            <person name="Wilson R.K."/>
            <person name="Wing R.A."/>
            <person name="Wolfner M.F."/>
            <person name="Wong A."/>
            <person name="Wong G.K."/>
            <person name="Wu C.I."/>
            <person name="Wu G."/>
            <person name="Yamamoto D."/>
            <person name="Yang H.P."/>
            <person name="Yang S.P."/>
            <person name="Yorke J.A."/>
            <person name="Yoshida K."/>
            <person name="Zdobnov E."/>
            <person name="Zhang P."/>
            <person name="Zhang Y."/>
            <person name="Zimin A.V."/>
            <person name="Baldwin J."/>
            <person name="Abdouelleil A."/>
            <person name="Abdulkadir J."/>
            <person name="Abebe A."/>
            <person name="Abera B."/>
            <person name="Abreu J."/>
            <person name="Acer S.C."/>
            <person name="Aftuck L."/>
            <person name="Alexander A."/>
            <person name="An P."/>
            <person name="Anderson E."/>
            <person name="Anderson S."/>
            <person name="Arachi H."/>
            <person name="Azer M."/>
            <person name="Bachantsang P."/>
            <person name="Barry A."/>
            <person name="Bayul T."/>
            <person name="Berlin A."/>
            <person name="Bessette D."/>
            <person name="Bloom T."/>
            <person name="Blye J."/>
            <person name="Boguslavskiy L."/>
            <person name="Bonnet C."/>
            <person name="Boukhgalter B."/>
            <person name="Bourzgui I."/>
            <person name="Brown A."/>
            <person name="Cahill P."/>
            <person name="Channer S."/>
            <person name="Cheshatsang Y."/>
            <person name="Chuda L."/>
            <person name="Citroen M."/>
            <person name="Collymore A."/>
            <person name="Cooke P."/>
            <person name="Costello M."/>
            <person name="D'Aco K."/>
            <person name="Daza R."/>
            <person name="De Haan G."/>
            <person name="DeGray S."/>
            <person name="DeMaso C."/>
            <person name="Dhargay N."/>
            <person name="Dooley K."/>
            <person name="Dooley E."/>
            <person name="Doricent M."/>
            <person name="Dorje P."/>
            <person name="Dorjee K."/>
            <person name="Dupes A."/>
            <person name="Elong R."/>
            <person name="Falk J."/>
            <person name="Farina A."/>
            <person name="Faro S."/>
            <person name="Ferguson D."/>
            <person name="Fisher S."/>
            <person name="Foley C.D."/>
            <person name="Franke A."/>
            <person name="Friedrich D."/>
            <person name="Gadbois L."/>
            <person name="Gearin G."/>
            <person name="Gearin C.R."/>
            <person name="Giannoukos G."/>
            <person name="Goode T."/>
            <person name="Graham J."/>
            <person name="Grandbois E."/>
            <person name="Grewal S."/>
            <person name="Gyaltsen K."/>
            <person name="Hafez N."/>
            <person name="Hagos B."/>
            <person name="Hall J."/>
            <person name="Henson C."/>
            <person name="Hollinger A."/>
            <person name="Honan T."/>
            <person name="Huard M.D."/>
            <person name="Hughes L."/>
            <person name="Hurhula B."/>
            <person name="Husby M.E."/>
            <person name="Kamat A."/>
            <person name="Kanga B."/>
            <person name="Kashin S."/>
            <person name="Khazanovich D."/>
            <person name="Kisner P."/>
            <person name="Lance K."/>
            <person name="Lara M."/>
            <person name="Lee W."/>
            <person name="Lennon N."/>
            <person name="Letendre F."/>
            <person name="LeVine R."/>
            <person name="Lipovsky A."/>
            <person name="Liu X."/>
            <person name="Liu J."/>
            <person name="Liu S."/>
            <person name="Lokyitsang T."/>
            <person name="Lokyitsang Y."/>
            <person name="Lubonja R."/>
            <person name="Lui A."/>
            <person name="MacDonald P."/>
            <person name="Magnisalis V."/>
            <person name="Maru K."/>
            <person name="Matthews C."/>
            <person name="McCusker W."/>
            <person name="McDonough S."/>
            <person name="Mehta T."/>
            <person name="Meldrim J."/>
            <person name="Meneus L."/>
            <person name="Mihai O."/>
            <person name="Mihalev A."/>
            <person name="Mihova T."/>
            <person name="Mittelman R."/>
            <person name="Mlenga V."/>
            <person name="Montmayeur A."/>
            <person name="Mulrain L."/>
            <person name="Navidi A."/>
            <person name="Naylor J."/>
            <person name="Negash T."/>
            <person name="Nguyen T."/>
            <person name="Nguyen N."/>
            <person name="Nicol R."/>
            <person name="Norbu C."/>
            <person name="Norbu N."/>
            <person name="Novod N."/>
            <person name="O'Neill B."/>
            <person name="Osman S."/>
            <person name="Markiewicz E."/>
            <person name="Oyono O.L."/>
            <person name="Patti C."/>
            <person name="Phunkhang P."/>
            <person name="Pierre F."/>
            <person name="Priest M."/>
            <person name="Raghuraman S."/>
            <person name="Rege F."/>
            <person name="Reyes R."/>
            <person name="Rise C."/>
            <person name="Rogov P."/>
            <person name="Ross K."/>
            <person name="Ryan E."/>
            <person name="Settipalli S."/>
            <person name="Shea T."/>
            <person name="Sherpa N."/>
            <person name="Shi L."/>
            <person name="Shih D."/>
            <person name="Sparrow T."/>
            <person name="Spaulding J."/>
            <person name="Stalker J."/>
            <person name="Stange-Thomann N."/>
            <person name="Stavropoulos S."/>
            <person name="Stone C."/>
            <person name="Strader C."/>
            <person name="Tesfaye S."/>
            <person name="Thomson T."/>
            <person name="Thoulutsang Y."/>
            <person name="Thoulutsang D."/>
            <person name="Topham K."/>
            <person name="Topping I."/>
            <person name="Tsamla T."/>
            <person name="Vassiliev H."/>
            <person name="Vo A."/>
            <person name="Wangchuk T."/>
            <person name="Wangdi T."/>
            <person name="Weiand M."/>
            <person name="Wilkinson J."/>
            <person name="Wilson A."/>
            <person name="Yadav S."/>
            <person name="Young G."/>
            <person name="Yu Q."/>
            <person name="Zembek L."/>
            <person name="Zhong D."/>
            <person name="Zimmer A."/>
            <person name="Zwirko Z."/>
            <person name="Jaffe D.B."/>
            <person name="Alvarez P."/>
            <person name="Brockman W."/>
            <person name="Butler J."/>
            <person name="Chin C."/>
            <person name="Gnerre S."/>
            <person name="Grabherr M."/>
            <person name="Kleber M."/>
            <person name="Mauceli E."/>
            <person name="MacCallum I."/>
        </authorList>
    </citation>
    <scope>NUCLEOTIDE SEQUENCE [LARGE SCALE GENOMIC DNA]</scope>
    <source>
        <strain evidence="3">Tucson 15010-1051.87</strain>
    </source>
</reference>
<name>B4LYK8_DROVI</name>
<dbReference type="InParanoid" id="B4LYK8"/>
<evidence type="ECO:0000313" key="2">
    <source>
        <dbReference type="EMBL" id="EDW68028.2"/>
    </source>
</evidence>